<reference evidence="7" key="1">
    <citation type="submission" date="2021-02" db="EMBL/GenBank/DDBJ databases">
        <authorList>
            <person name="Nowell W R."/>
        </authorList>
    </citation>
    <scope>NUCLEOTIDE SEQUENCE</scope>
</reference>
<dbReference type="InterPro" id="IPR019559">
    <property type="entry name" value="Cullin_neddylation_domain"/>
</dbReference>
<dbReference type="SUPFAM" id="SSF46785">
    <property type="entry name" value="Winged helix' DNA-binding domain"/>
    <property type="match status" value="1"/>
</dbReference>
<comment type="similarity">
    <text evidence="1 4 5">Belongs to the cullin family.</text>
</comment>
<protein>
    <recommendedName>
        <fullName evidence="6">Cullin family profile domain-containing protein</fullName>
    </recommendedName>
</protein>
<evidence type="ECO:0000313" key="7">
    <source>
        <dbReference type="EMBL" id="CAF3722871.1"/>
    </source>
</evidence>
<dbReference type="InterPro" id="IPR016157">
    <property type="entry name" value="Cullin_CS"/>
</dbReference>
<name>A0A818WDP2_9BILA</name>
<dbReference type="SMART" id="SM00182">
    <property type="entry name" value="CULLIN"/>
    <property type="match status" value="1"/>
</dbReference>
<dbReference type="GO" id="GO:0006511">
    <property type="term" value="P:ubiquitin-dependent protein catabolic process"/>
    <property type="evidence" value="ECO:0007669"/>
    <property type="project" value="InterPro"/>
</dbReference>
<dbReference type="InterPro" id="IPR059120">
    <property type="entry name" value="Cullin-like_AB"/>
</dbReference>
<dbReference type="InterPro" id="IPR036390">
    <property type="entry name" value="WH_DNA-bd_sf"/>
</dbReference>
<dbReference type="AlphaFoldDB" id="A0A818WDP2"/>
<evidence type="ECO:0000313" key="8">
    <source>
        <dbReference type="Proteomes" id="UP000663881"/>
    </source>
</evidence>
<dbReference type="SMART" id="SM00884">
    <property type="entry name" value="Cullin_Nedd8"/>
    <property type="match status" value="1"/>
</dbReference>
<dbReference type="EMBL" id="CAJOAY010000721">
    <property type="protein sequence ID" value="CAF3722871.1"/>
    <property type="molecule type" value="Genomic_DNA"/>
</dbReference>
<dbReference type="InterPro" id="IPR036388">
    <property type="entry name" value="WH-like_DNA-bd_sf"/>
</dbReference>
<dbReference type="PANTHER" id="PTHR11932">
    <property type="entry name" value="CULLIN"/>
    <property type="match status" value="1"/>
</dbReference>
<keyword evidence="3" id="KW-0832">Ubl conjugation</keyword>
<dbReference type="GO" id="GO:0031461">
    <property type="term" value="C:cullin-RING ubiquitin ligase complex"/>
    <property type="evidence" value="ECO:0007669"/>
    <property type="project" value="InterPro"/>
</dbReference>
<organism evidence="7 8">
    <name type="scientific">Adineta steineri</name>
    <dbReference type="NCBI Taxonomy" id="433720"/>
    <lineage>
        <taxon>Eukaryota</taxon>
        <taxon>Metazoa</taxon>
        <taxon>Spiralia</taxon>
        <taxon>Gnathifera</taxon>
        <taxon>Rotifera</taxon>
        <taxon>Eurotatoria</taxon>
        <taxon>Bdelloidea</taxon>
        <taxon>Adinetida</taxon>
        <taxon>Adinetidae</taxon>
        <taxon>Adineta</taxon>
    </lineage>
</organism>
<dbReference type="Pfam" id="PF10557">
    <property type="entry name" value="Cullin_Nedd8"/>
    <property type="match status" value="1"/>
</dbReference>
<dbReference type="InterPro" id="IPR016159">
    <property type="entry name" value="Cullin_repeat-like_dom_sf"/>
</dbReference>
<dbReference type="InterPro" id="IPR001373">
    <property type="entry name" value="Cullin_N"/>
</dbReference>
<dbReference type="Proteomes" id="UP000663881">
    <property type="component" value="Unassembled WGS sequence"/>
</dbReference>
<evidence type="ECO:0000256" key="3">
    <source>
        <dbReference type="ARBA" id="ARBA00022843"/>
    </source>
</evidence>
<feature type="domain" description="Cullin family profile" evidence="6">
    <location>
        <begin position="308"/>
        <end position="536"/>
    </location>
</feature>
<evidence type="ECO:0000256" key="2">
    <source>
        <dbReference type="ARBA" id="ARBA00022499"/>
    </source>
</evidence>
<sequence>MASNSASDENLIRILETVDRIFCSKISSKQLYLELHALIYNYCAGPSPHFELNLRRTASDREKYLINAGGSSQTQHINGGELYYRMENYLVNYAKNLYELLMLIWQEIVLKPISNRLTNICFDIIKTERNNHLVTNIQLIEDVAQSYMSFNFHENMILWVNNERTAISPFNIYTELFEKSILQMSEEFHRIEAANELLSKEEVRAHLYLTSISSQSLLIMIEEVYIQYRLDDIRDEVKNMLNKENYEGLKRLSEILRHMPITKKELKMTVKNHIYQAAYQTIEQIDRSNVEACAQLINTNAVSDTDIKSYALLAYHCDKLLRNKIKNLPESEFEENLRNIMIVFNYIDDKDAFELLYRKLLLKRIINQLTNSDDYEELIVSKLKKVCGHEYTVKLQRIFEDINVSKILAIEYESYCNTHHVTDKIDCSVLVISSNSCSLAAPSNFVLPIELQSRLDSFTKFYNDRHDGRKLTLLHRYSKGELQTLFTSQKYILQVSTYQMVLLLLFNHELNWTVERIQDKTQIELELLLETLLSLLKNKLLICTDIHEDELVASNIKTNYSIRLATGFKSKKLRINLNVPLKSVERKDIDSFHRTIEEDRKMIIQATIVRIMKARQTLKHTLLMQEVIQQLSSRFKPQIPLIKKCIDILIEKEYLERQSDQNDILRYLA</sequence>
<dbReference type="Gene3D" id="1.10.10.10">
    <property type="entry name" value="Winged helix-like DNA-binding domain superfamily/Winged helix DNA-binding domain"/>
    <property type="match status" value="1"/>
</dbReference>
<dbReference type="InterPro" id="IPR036317">
    <property type="entry name" value="Cullin_homology_sf"/>
</dbReference>
<dbReference type="InterPro" id="IPR045093">
    <property type="entry name" value="Cullin"/>
</dbReference>
<evidence type="ECO:0000259" key="6">
    <source>
        <dbReference type="PROSITE" id="PS50069"/>
    </source>
</evidence>
<dbReference type="FunFam" id="1.10.10.10:FF:000014">
    <property type="entry name" value="Cullin 1"/>
    <property type="match status" value="1"/>
</dbReference>
<comment type="caution">
    <text evidence="7">The sequence shown here is derived from an EMBL/GenBank/DDBJ whole genome shotgun (WGS) entry which is preliminary data.</text>
</comment>
<dbReference type="Pfam" id="PF00888">
    <property type="entry name" value="Cullin"/>
    <property type="match status" value="1"/>
</dbReference>
<dbReference type="PROSITE" id="PS50069">
    <property type="entry name" value="CULLIN_2"/>
    <property type="match status" value="1"/>
</dbReference>
<dbReference type="PROSITE" id="PS01256">
    <property type="entry name" value="CULLIN_1"/>
    <property type="match status" value="1"/>
</dbReference>
<keyword evidence="2" id="KW-1017">Isopeptide bond</keyword>
<dbReference type="SUPFAM" id="SSF75632">
    <property type="entry name" value="Cullin homology domain"/>
    <property type="match status" value="1"/>
</dbReference>
<dbReference type="SUPFAM" id="SSF74788">
    <property type="entry name" value="Cullin repeat-like"/>
    <property type="match status" value="1"/>
</dbReference>
<dbReference type="Gene3D" id="3.30.230.130">
    <property type="entry name" value="Cullin, Chain C, Domain 2"/>
    <property type="match status" value="1"/>
</dbReference>
<accession>A0A818WDP2</accession>
<proteinExistence type="inferred from homology"/>
<dbReference type="GO" id="GO:0031625">
    <property type="term" value="F:ubiquitin protein ligase binding"/>
    <property type="evidence" value="ECO:0007669"/>
    <property type="project" value="InterPro"/>
</dbReference>
<dbReference type="Gene3D" id="1.20.1310.10">
    <property type="entry name" value="Cullin Repeats"/>
    <property type="match status" value="3"/>
</dbReference>
<gene>
    <name evidence="7" type="ORF">OKA104_LOCUS13968</name>
</gene>
<dbReference type="InterPro" id="IPR016158">
    <property type="entry name" value="Cullin_homology"/>
</dbReference>
<evidence type="ECO:0000256" key="4">
    <source>
        <dbReference type="PROSITE-ProRule" id="PRU00330"/>
    </source>
</evidence>
<evidence type="ECO:0000256" key="5">
    <source>
        <dbReference type="RuleBase" id="RU003829"/>
    </source>
</evidence>
<evidence type="ECO:0000256" key="1">
    <source>
        <dbReference type="ARBA" id="ARBA00006019"/>
    </source>
</evidence>
<dbReference type="Pfam" id="PF26557">
    <property type="entry name" value="Cullin_AB"/>
    <property type="match status" value="1"/>
</dbReference>